<comment type="caution">
    <text evidence="2">The sequence shown here is derived from an EMBL/GenBank/DDBJ whole genome shotgun (WGS) entry which is preliminary data.</text>
</comment>
<reference evidence="2 3" key="1">
    <citation type="submission" date="2020-04" db="EMBL/GenBank/DDBJ databases">
        <authorList>
            <person name="Klaysubun C."/>
            <person name="Duangmal K."/>
            <person name="Lipun K."/>
        </authorList>
    </citation>
    <scope>NUCLEOTIDE SEQUENCE [LARGE SCALE GENOMIC DNA]</scope>
    <source>
        <strain evidence="2 3">K10HN5</strain>
    </source>
</reference>
<gene>
    <name evidence="2" type="ORF">HF526_25940</name>
</gene>
<feature type="region of interest" description="Disordered" evidence="1">
    <location>
        <begin position="1"/>
        <end position="23"/>
    </location>
</feature>
<proteinExistence type="predicted"/>
<evidence type="ECO:0000313" key="2">
    <source>
        <dbReference type="EMBL" id="NMI00721.1"/>
    </source>
</evidence>
<feature type="compositionally biased region" description="Low complexity" evidence="1">
    <location>
        <begin position="12"/>
        <end position="23"/>
    </location>
</feature>
<sequence>MVARFAAHRSWAATPDRAARTAPARRAFDERFEAEVDPDGAMTPEARAAAAESARKAYFLDLARRSAEARRRKRDAA</sequence>
<organism evidence="2 3">
    <name type="scientific">Pseudonocardia acidicola</name>
    <dbReference type="NCBI Taxonomy" id="2724939"/>
    <lineage>
        <taxon>Bacteria</taxon>
        <taxon>Bacillati</taxon>
        <taxon>Actinomycetota</taxon>
        <taxon>Actinomycetes</taxon>
        <taxon>Pseudonocardiales</taxon>
        <taxon>Pseudonocardiaceae</taxon>
        <taxon>Pseudonocardia</taxon>
    </lineage>
</organism>
<dbReference type="Proteomes" id="UP000820669">
    <property type="component" value="Unassembled WGS sequence"/>
</dbReference>
<keyword evidence="3" id="KW-1185">Reference proteome</keyword>
<evidence type="ECO:0000313" key="3">
    <source>
        <dbReference type="Proteomes" id="UP000820669"/>
    </source>
</evidence>
<evidence type="ECO:0000256" key="1">
    <source>
        <dbReference type="SAM" id="MobiDB-lite"/>
    </source>
</evidence>
<name>A0ABX1SGN1_9PSEU</name>
<protein>
    <submittedName>
        <fullName evidence="2">Uncharacterized protein</fullName>
    </submittedName>
</protein>
<accession>A0ABX1SGN1</accession>
<dbReference type="EMBL" id="JAAXLA010000063">
    <property type="protein sequence ID" value="NMI00721.1"/>
    <property type="molecule type" value="Genomic_DNA"/>
</dbReference>